<dbReference type="InterPro" id="IPR000123">
    <property type="entry name" value="Reverse_transcriptase_msDNA"/>
</dbReference>
<evidence type="ECO:0000313" key="11">
    <source>
        <dbReference type="EMBL" id="MER3120414.1"/>
    </source>
</evidence>
<evidence type="ECO:0000256" key="9">
    <source>
        <dbReference type="ARBA" id="ARBA00048173"/>
    </source>
</evidence>
<evidence type="ECO:0000256" key="6">
    <source>
        <dbReference type="ARBA" id="ARBA00022918"/>
    </source>
</evidence>
<dbReference type="Proteomes" id="UP001467674">
    <property type="component" value="Unassembled WGS sequence"/>
</dbReference>
<dbReference type="EMBL" id="JBEOME010000001">
    <property type="protein sequence ID" value="MER3120414.1"/>
    <property type="molecule type" value="Genomic_DNA"/>
</dbReference>
<dbReference type="InterPro" id="IPR043502">
    <property type="entry name" value="DNA/RNA_pol_sf"/>
</dbReference>
<dbReference type="CDD" id="cd03487">
    <property type="entry name" value="RT_Bac_retron_II"/>
    <property type="match status" value="1"/>
</dbReference>
<dbReference type="InterPro" id="IPR000477">
    <property type="entry name" value="RT_dom"/>
</dbReference>
<evidence type="ECO:0000256" key="1">
    <source>
        <dbReference type="ARBA" id="ARBA00012493"/>
    </source>
</evidence>
<dbReference type="InterPro" id="IPR051083">
    <property type="entry name" value="GrpII_Intron_Splice-Mob/Def"/>
</dbReference>
<feature type="domain" description="Reverse transcriptase" evidence="10">
    <location>
        <begin position="53"/>
        <end position="265"/>
    </location>
</feature>
<keyword evidence="3 11" id="KW-0548">Nucleotidyltransferase</keyword>
<dbReference type="Pfam" id="PF00078">
    <property type="entry name" value="RVT_1"/>
    <property type="match status" value="1"/>
</dbReference>
<comment type="caution">
    <text evidence="11">The sequence shown here is derived from an EMBL/GenBank/DDBJ whole genome shotgun (WGS) entry which is preliminary data.</text>
</comment>
<evidence type="ECO:0000256" key="5">
    <source>
        <dbReference type="ARBA" id="ARBA00022842"/>
    </source>
</evidence>
<organism evidence="11 12">
    <name type="scientific">Bacillus altitudinis</name>
    <dbReference type="NCBI Taxonomy" id="293387"/>
    <lineage>
        <taxon>Bacteria</taxon>
        <taxon>Bacillati</taxon>
        <taxon>Bacillota</taxon>
        <taxon>Bacilli</taxon>
        <taxon>Bacillales</taxon>
        <taxon>Bacillaceae</taxon>
        <taxon>Bacillus</taxon>
    </lineage>
</organism>
<evidence type="ECO:0000256" key="7">
    <source>
        <dbReference type="ARBA" id="ARBA00023118"/>
    </source>
</evidence>
<evidence type="ECO:0000256" key="4">
    <source>
        <dbReference type="ARBA" id="ARBA00022723"/>
    </source>
</evidence>
<keyword evidence="5" id="KW-0460">Magnesium</keyword>
<dbReference type="PANTHER" id="PTHR34047:SF7">
    <property type="entry name" value="RNA-DIRECTED DNA POLYMERASE"/>
    <property type="match status" value="1"/>
</dbReference>
<keyword evidence="6 11" id="KW-0695">RNA-directed DNA polymerase</keyword>
<dbReference type="RefSeq" id="WP_083692982.1">
    <property type="nucleotide sequence ID" value="NZ_FTPN01000001.1"/>
</dbReference>
<comment type="catalytic activity">
    <reaction evidence="9">
        <text>DNA(n) + a 2'-deoxyribonucleoside 5'-triphosphate = DNA(n+1) + diphosphate</text>
        <dbReference type="Rhea" id="RHEA:22508"/>
        <dbReference type="Rhea" id="RHEA-COMP:17339"/>
        <dbReference type="Rhea" id="RHEA-COMP:17340"/>
        <dbReference type="ChEBI" id="CHEBI:33019"/>
        <dbReference type="ChEBI" id="CHEBI:61560"/>
        <dbReference type="ChEBI" id="CHEBI:173112"/>
        <dbReference type="EC" id="2.7.7.49"/>
    </reaction>
</comment>
<dbReference type="SUPFAM" id="SSF56672">
    <property type="entry name" value="DNA/RNA polymerases"/>
    <property type="match status" value="1"/>
</dbReference>
<evidence type="ECO:0000256" key="2">
    <source>
        <dbReference type="ARBA" id="ARBA00022679"/>
    </source>
</evidence>
<keyword evidence="2 11" id="KW-0808">Transferase</keyword>
<evidence type="ECO:0000256" key="3">
    <source>
        <dbReference type="ARBA" id="ARBA00022695"/>
    </source>
</evidence>
<comment type="similarity">
    <text evidence="8">Belongs to the bacterial reverse transcriptase family.</text>
</comment>
<accession>A0ABV1S2M2</accession>
<dbReference type="PROSITE" id="PS50878">
    <property type="entry name" value="RT_POL"/>
    <property type="match status" value="1"/>
</dbReference>
<keyword evidence="7" id="KW-0051">Antiviral defense</keyword>
<proteinExistence type="inferred from homology"/>
<gene>
    <name evidence="11" type="ORF">ABQG71_04340</name>
</gene>
<dbReference type="GO" id="GO:0003964">
    <property type="term" value="F:RNA-directed DNA polymerase activity"/>
    <property type="evidence" value="ECO:0007669"/>
    <property type="project" value="UniProtKB-KW"/>
</dbReference>
<evidence type="ECO:0000313" key="12">
    <source>
        <dbReference type="Proteomes" id="UP001467674"/>
    </source>
</evidence>
<evidence type="ECO:0000259" key="10">
    <source>
        <dbReference type="PROSITE" id="PS50878"/>
    </source>
</evidence>
<sequence length="339" mass="40032">MDYLSKLELKLTDNGYSKKYKELCISYASALQNRNLPVIFDIKHLSKLMGVRYSVLFYYITKSEEFYKEFKIPKKMGGIRAIYAPSLNLKKIQRWILENILTYFDVDDSAKGFKRSMGIVENAAIHTNKSLVYNIDIRNFFPSISYEKIYFLFYNAGYSSEVSFAISRLVSYQGYLPQGSPCSPILSNIVCRKMDEEMKRLAFKVGASYSRYADDMTISTDDIRLFVSKKEAFKEIIERNGFILNNKKERMQYYNQPQFVTGLLVNEGVKIRRSFKKEIEKHIYFCEKYGIFNHLKQIGMEEKSFYKEYLYGKVNFIRSVEPETGKYFLERLNKLDWTY</sequence>
<keyword evidence="4" id="KW-0479">Metal-binding</keyword>
<reference evidence="11 12" key="1">
    <citation type="submission" date="2024-06" db="EMBL/GenBank/DDBJ databases">
        <title>Construction of an artificial bacterial consortium using nitrogen cycle bacteria from Cuatro Cienegas Basin and a mangrove forest.</title>
        <authorList>
            <person name="Aguilera-Najera D."/>
            <person name="Marquez-Cianci L."/>
            <person name="Martinez-Perez E."/>
            <person name="Rosas-Barrera M."/>
            <person name="Rodriguez-Cruz U.E."/>
            <person name="Tapia-Lopez R."/>
            <person name="Eguiarte L.E."/>
            <person name="Souza-Saldivar V."/>
        </authorList>
    </citation>
    <scope>NUCLEOTIDE SEQUENCE [LARGE SCALE GENOMIC DNA]</scope>
    <source>
        <strain evidence="11 12">S14-15</strain>
    </source>
</reference>
<protein>
    <recommendedName>
        <fullName evidence="1">RNA-directed DNA polymerase</fullName>
        <ecNumber evidence="1">2.7.7.49</ecNumber>
    </recommendedName>
</protein>
<dbReference type="PRINTS" id="PR00866">
    <property type="entry name" value="RNADNAPOLMS"/>
</dbReference>
<keyword evidence="12" id="KW-1185">Reference proteome</keyword>
<dbReference type="EC" id="2.7.7.49" evidence="1"/>
<dbReference type="PANTHER" id="PTHR34047">
    <property type="entry name" value="NUCLEAR INTRON MATURASE 1, MITOCHONDRIAL-RELATED"/>
    <property type="match status" value="1"/>
</dbReference>
<evidence type="ECO:0000256" key="8">
    <source>
        <dbReference type="ARBA" id="ARBA00034120"/>
    </source>
</evidence>
<name>A0ABV1S2M2_BACAB</name>